<dbReference type="Proteomes" id="UP000275076">
    <property type="component" value="Unassembled WGS sequence"/>
</dbReference>
<dbReference type="SUPFAM" id="SSF52821">
    <property type="entry name" value="Rhodanese/Cell cycle control phosphatase"/>
    <property type="match status" value="1"/>
</dbReference>
<dbReference type="InterPro" id="IPR036873">
    <property type="entry name" value="Rhodanese-like_dom_sf"/>
</dbReference>
<reference evidence="2 3" key="1">
    <citation type="submission" date="2018-10" db="EMBL/GenBank/DDBJ databases">
        <title>Draft genome sequence of Bacillus salarius IM0101, isolated from a hypersaline soil in Inner Mongolia, China.</title>
        <authorList>
            <person name="Yamprayoonswat W."/>
            <person name="Boonvisut S."/>
            <person name="Jumpathong W."/>
            <person name="Sittihan S."/>
            <person name="Ruangsuj P."/>
            <person name="Wanthongcharoen S."/>
            <person name="Thongpramul N."/>
            <person name="Pimmason S."/>
            <person name="Yu B."/>
            <person name="Yasawong M."/>
        </authorList>
    </citation>
    <scope>NUCLEOTIDE SEQUENCE [LARGE SCALE GENOMIC DNA]</scope>
    <source>
        <strain evidence="2 3">IM0101</strain>
    </source>
</reference>
<dbReference type="InterPro" id="IPR050229">
    <property type="entry name" value="GlpE_sulfurtransferase"/>
</dbReference>
<dbReference type="EMBL" id="RBVX01000029">
    <property type="protein sequence ID" value="RSL31002.1"/>
    <property type="molecule type" value="Genomic_DNA"/>
</dbReference>
<evidence type="ECO:0000259" key="1">
    <source>
        <dbReference type="PROSITE" id="PS50206"/>
    </source>
</evidence>
<gene>
    <name evidence="2" type="ORF">D7Z54_22920</name>
</gene>
<evidence type="ECO:0000313" key="2">
    <source>
        <dbReference type="EMBL" id="RSL31002.1"/>
    </source>
</evidence>
<sequence length="124" mass="14143">MVYDLDGVKQLEKDDLKNIYDKQEKSPIIIDVREPAEYVEGHIPGVPLLPMNQVPEVIDQIDKDKEYVLVCRSGNRSQHTALYFKDNGIENVKNFAGGMLAWEEETTAGMENPVDEDISKLYDK</sequence>
<dbReference type="AlphaFoldDB" id="A0A3R9P4M1"/>
<comment type="caution">
    <text evidence="2">The sequence shown here is derived from an EMBL/GenBank/DDBJ whole genome shotgun (WGS) entry which is preliminary data.</text>
</comment>
<dbReference type="SMART" id="SM00450">
    <property type="entry name" value="RHOD"/>
    <property type="match status" value="1"/>
</dbReference>
<proteinExistence type="predicted"/>
<organism evidence="2 3">
    <name type="scientific">Salibacterium salarium</name>
    <dbReference type="NCBI Taxonomy" id="284579"/>
    <lineage>
        <taxon>Bacteria</taxon>
        <taxon>Bacillati</taxon>
        <taxon>Bacillota</taxon>
        <taxon>Bacilli</taxon>
        <taxon>Bacillales</taxon>
        <taxon>Bacillaceae</taxon>
    </lineage>
</organism>
<dbReference type="RefSeq" id="WP_125559447.1">
    <property type="nucleotide sequence ID" value="NZ_RBVX01000029.1"/>
</dbReference>
<dbReference type="PANTHER" id="PTHR43031">
    <property type="entry name" value="FAD-DEPENDENT OXIDOREDUCTASE"/>
    <property type="match status" value="1"/>
</dbReference>
<dbReference type="Gene3D" id="3.40.250.10">
    <property type="entry name" value="Rhodanese-like domain"/>
    <property type="match status" value="1"/>
</dbReference>
<dbReference type="InterPro" id="IPR001763">
    <property type="entry name" value="Rhodanese-like_dom"/>
</dbReference>
<protein>
    <submittedName>
        <fullName evidence="2">Rhodanese-like domain-containing protein</fullName>
    </submittedName>
</protein>
<name>A0A3R9P4M1_9BACI</name>
<dbReference type="PANTHER" id="PTHR43031:SF17">
    <property type="entry name" value="SULFURTRANSFERASE YTWF-RELATED"/>
    <property type="match status" value="1"/>
</dbReference>
<dbReference type="OrthoDB" id="9800872at2"/>
<feature type="domain" description="Rhodanese" evidence="1">
    <location>
        <begin position="23"/>
        <end position="107"/>
    </location>
</feature>
<dbReference type="Pfam" id="PF00581">
    <property type="entry name" value="Rhodanese"/>
    <property type="match status" value="1"/>
</dbReference>
<keyword evidence="3" id="KW-1185">Reference proteome</keyword>
<accession>A0A3R9P4M1</accession>
<evidence type="ECO:0000313" key="3">
    <source>
        <dbReference type="Proteomes" id="UP000275076"/>
    </source>
</evidence>
<dbReference type="CDD" id="cd00158">
    <property type="entry name" value="RHOD"/>
    <property type="match status" value="1"/>
</dbReference>
<dbReference type="PROSITE" id="PS50206">
    <property type="entry name" value="RHODANESE_3"/>
    <property type="match status" value="1"/>
</dbReference>